<reference evidence="1" key="1">
    <citation type="journal article" date="2014" name="Genome Announc.">
        <title>Draft Genome Sequence of Mycobacterium triplex DSM 44626.</title>
        <authorList>
            <person name="Sassi M."/>
            <person name="Croce O."/>
            <person name="Robert C."/>
            <person name="Raoult D."/>
            <person name="Drancourt M."/>
        </authorList>
    </citation>
    <scope>NUCLEOTIDE SEQUENCE [LARGE SCALE GENOMIC DNA]</scope>
    <source>
        <strain evidence="1">DSM 44626</strain>
    </source>
</reference>
<gene>
    <name evidence="1" type="ORF">BN973_00532</name>
</gene>
<sequence length="57" mass="6204">MTTVEHGRTRCPRCAAFAEYRFLEVGKTELKYEVCCGTCGHVHSEVTLLTASPATAA</sequence>
<dbReference type="HOGENOM" id="CLU_212722_0_0_11"/>
<organism evidence="1">
    <name type="scientific">Mycobacterium triplex</name>
    <dbReference type="NCBI Taxonomy" id="47839"/>
    <lineage>
        <taxon>Bacteria</taxon>
        <taxon>Bacillati</taxon>
        <taxon>Actinomycetota</taxon>
        <taxon>Actinomycetes</taxon>
        <taxon>Mycobacteriales</taxon>
        <taxon>Mycobacteriaceae</taxon>
        <taxon>Mycobacterium</taxon>
        <taxon>Mycobacterium simiae complex</taxon>
    </lineage>
</organism>
<dbReference type="Proteomes" id="UP000028880">
    <property type="component" value="Unassembled WGS sequence"/>
</dbReference>
<dbReference type="EMBL" id="HG964446">
    <property type="protein sequence ID" value="CDO86191.1"/>
    <property type="molecule type" value="Genomic_DNA"/>
</dbReference>
<protein>
    <submittedName>
        <fullName evidence="1">Uncharacterized protein</fullName>
    </submittedName>
</protein>
<proteinExistence type="predicted"/>
<reference evidence="1" key="2">
    <citation type="submission" date="2014-04" db="EMBL/GenBank/DDBJ databases">
        <authorList>
            <person name="Xu Y.W."/>
            <person name="Yang Q."/>
        </authorList>
    </citation>
    <scope>NUCLEOTIDE SEQUENCE</scope>
    <source>
        <strain evidence="1">DSM 44626</strain>
    </source>
</reference>
<dbReference type="RefSeq" id="WP_169718265.1">
    <property type="nucleotide sequence ID" value="NZ_HG964446.1"/>
</dbReference>
<name>A0A024JRH3_9MYCO</name>
<evidence type="ECO:0000313" key="1">
    <source>
        <dbReference type="EMBL" id="CDO86191.1"/>
    </source>
</evidence>
<accession>A0A024JRH3</accession>
<dbReference type="AlphaFoldDB" id="A0A024JRH3"/>
<dbReference type="STRING" id="47839.BN973_00532"/>